<dbReference type="EMBL" id="VUMU01000011">
    <property type="protein sequence ID" value="MST58478.1"/>
    <property type="molecule type" value="Genomic_DNA"/>
</dbReference>
<evidence type="ECO:0000256" key="1">
    <source>
        <dbReference type="SAM" id="Coils"/>
    </source>
</evidence>
<dbReference type="RefSeq" id="WP_154496633.1">
    <property type="nucleotide sequence ID" value="NZ_VUMU01000011.1"/>
</dbReference>
<evidence type="ECO:0000256" key="2">
    <source>
        <dbReference type="SAM" id="Phobius"/>
    </source>
</evidence>
<reference evidence="3 4" key="1">
    <citation type="submission" date="2019-08" db="EMBL/GenBank/DDBJ databases">
        <title>In-depth cultivation of the pig gut microbiome towards novel bacterial diversity and tailored functional studies.</title>
        <authorList>
            <person name="Wylensek D."/>
            <person name="Hitch T.C.A."/>
            <person name="Clavel T."/>
        </authorList>
    </citation>
    <scope>NUCLEOTIDE SEQUENCE [LARGE SCALE GENOMIC DNA]</scope>
    <source>
        <strain evidence="3 4">WCA3-601-WT-6H</strain>
    </source>
</reference>
<feature type="transmembrane region" description="Helical" evidence="2">
    <location>
        <begin position="75"/>
        <end position="95"/>
    </location>
</feature>
<keyword evidence="2" id="KW-0812">Transmembrane</keyword>
<sequence>MTENYELPVLFTEEERKAYASWGIKKEKLLMPFAIATILIYAVTAAFVVMKVWGVRDSDHVLFQMLVLGDWIPELTGTLAVLMTILLLGPLNFILDKLWKKPAEPITLIVEPEGTNVKIHKAQTGREENLKNRKIATETESYPLAQLFAFLNPKDNTICYQKKWHIIGENTIENIYPAKYRHPWMDHPENKASAITDVQRLTDILKGYEASLEAARKEQEWLNNQK</sequence>
<evidence type="ECO:0000313" key="4">
    <source>
        <dbReference type="Proteomes" id="UP000476055"/>
    </source>
</evidence>
<dbReference type="Proteomes" id="UP000476055">
    <property type="component" value="Unassembled WGS sequence"/>
</dbReference>
<keyword evidence="1" id="KW-0175">Coiled coil</keyword>
<comment type="caution">
    <text evidence="3">The sequence shown here is derived from an EMBL/GenBank/DDBJ whole genome shotgun (WGS) entry which is preliminary data.</text>
</comment>
<organism evidence="3 4">
    <name type="scientific">Waltera intestinalis</name>
    <dbReference type="NCBI Taxonomy" id="2606635"/>
    <lineage>
        <taxon>Bacteria</taxon>
        <taxon>Bacillati</taxon>
        <taxon>Bacillota</taxon>
        <taxon>Clostridia</taxon>
        <taxon>Lachnospirales</taxon>
        <taxon>Lachnospiraceae</taxon>
        <taxon>Waltera</taxon>
    </lineage>
</organism>
<gene>
    <name evidence="3" type="ORF">FYJ59_09575</name>
</gene>
<keyword evidence="2" id="KW-1133">Transmembrane helix</keyword>
<feature type="coiled-coil region" evidence="1">
    <location>
        <begin position="198"/>
        <end position="225"/>
    </location>
</feature>
<dbReference type="AlphaFoldDB" id="A0A6L5YKG7"/>
<protein>
    <submittedName>
        <fullName evidence="3">Uncharacterized protein</fullName>
    </submittedName>
</protein>
<evidence type="ECO:0000313" key="3">
    <source>
        <dbReference type="EMBL" id="MST58478.1"/>
    </source>
</evidence>
<keyword evidence="2" id="KW-0472">Membrane</keyword>
<name>A0A6L5YKG7_9FIRM</name>
<accession>A0A6L5YKG7</accession>
<keyword evidence="4" id="KW-1185">Reference proteome</keyword>
<feature type="transmembrane region" description="Helical" evidence="2">
    <location>
        <begin position="29"/>
        <end position="55"/>
    </location>
</feature>
<proteinExistence type="predicted"/>